<dbReference type="SUPFAM" id="SSF52540">
    <property type="entry name" value="P-loop containing nucleoside triphosphate hydrolases"/>
    <property type="match status" value="1"/>
</dbReference>
<dbReference type="Pfam" id="PF07693">
    <property type="entry name" value="KAP_NTPase"/>
    <property type="match status" value="1"/>
</dbReference>
<feature type="domain" description="KAP NTPase" evidence="2">
    <location>
        <begin position="30"/>
        <end position="369"/>
    </location>
</feature>
<keyword evidence="4" id="KW-1185">Reference proteome</keyword>
<dbReference type="InterPro" id="IPR027417">
    <property type="entry name" value="P-loop_NTPase"/>
</dbReference>
<protein>
    <recommendedName>
        <fullName evidence="2">KAP NTPase domain-containing protein</fullName>
    </recommendedName>
</protein>
<feature type="compositionally biased region" description="Basic and acidic residues" evidence="1">
    <location>
        <begin position="442"/>
        <end position="468"/>
    </location>
</feature>
<organism evidence="3 4">
    <name type="scientific">Tautonia sociabilis</name>
    <dbReference type="NCBI Taxonomy" id="2080755"/>
    <lineage>
        <taxon>Bacteria</taxon>
        <taxon>Pseudomonadati</taxon>
        <taxon>Planctomycetota</taxon>
        <taxon>Planctomycetia</taxon>
        <taxon>Isosphaerales</taxon>
        <taxon>Isosphaeraceae</taxon>
        <taxon>Tautonia</taxon>
    </lineage>
</organism>
<accession>A0A432MLL6</accession>
<dbReference type="EMBL" id="RYZH01000015">
    <property type="protein sequence ID" value="RUL87988.1"/>
    <property type="molecule type" value="Genomic_DNA"/>
</dbReference>
<evidence type="ECO:0000256" key="1">
    <source>
        <dbReference type="SAM" id="MobiDB-lite"/>
    </source>
</evidence>
<evidence type="ECO:0000313" key="4">
    <source>
        <dbReference type="Proteomes" id="UP000280296"/>
    </source>
</evidence>
<dbReference type="InterPro" id="IPR011646">
    <property type="entry name" value="KAP_P-loop"/>
</dbReference>
<feature type="region of interest" description="Disordered" evidence="1">
    <location>
        <begin position="428"/>
        <end position="477"/>
    </location>
</feature>
<dbReference type="PANTHER" id="PTHR22674:SF6">
    <property type="entry name" value="NTPASE KAP FAMILY P-LOOP DOMAIN-CONTAINING PROTEIN 1"/>
    <property type="match status" value="1"/>
</dbReference>
<name>A0A432MLL6_9BACT</name>
<dbReference type="OrthoDB" id="88903at2"/>
<evidence type="ECO:0000313" key="3">
    <source>
        <dbReference type="EMBL" id="RUL87988.1"/>
    </source>
</evidence>
<evidence type="ECO:0000259" key="2">
    <source>
        <dbReference type="Pfam" id="PF07693"/>
    </source>
</evidence>
<dbReference type="RefSeq" id="WP_126725109.1">
    <property type="nucleotide sequence ID" value="NZ_RYZH01000015.1"/>
</dbReference>
<dbReference type="AlphaFoldDB" id="A0A432MLL6"/>
<reference evidence="3 4" key="1">
    <citation type="submission" date="2018-12" db="EMBL/GenBank/DDBJ databases">
        <authorList>
            <person name="Toschakov S.V."/>
        </authorList>
    </citation>
    <scope>NUCLEOTIDE SEQUENCE [LARGE SCALE GENOMIC DNA]</scope>
    <source>
        <strain evidence="3 4">GM2012</strain>
    </source>
</reference>
<proteinExistence type="predicted"/>
<comment type="caution">
    <text evidence="3">The sequence shown here is derived from an EMBL/GenBank/DDBJ whole genome shotgun (WGS) entry which is preliminary data.</text>
</comment>
<dbReference type="PANTHER" id="PTHR22674">
    <property type="entry name" value="NTPASE, KAP FAMILY P-LOOP DOMAIN-CONTAINING 1"/>
    <property type="match status" value="1"/>
</dbReference>
<dbReference type="Gene3D" id="3.40.50.300">
    <property type="entry name" value="P-loop containing nucleotide triphosphate hydrolases"/>
    <property type="match status" value="1"/>
</dbReference>
<sequence length="664" mass="73094">MWSDNETDIDYLGLHHLVGAVTSIIRSERLLPTTIGIFGDWGSGKSSLLKMVESELRSDDGVLVLSFNGWVFEGYEDAKTALMGTIIDEIRGRRTLGLKAQEAAYRLLKRVNVLRVLGSLSKHAIAFAAGGPAGLAFATGADFVGMVKEAASKAKDIDPAELEKFFDEDPGQNLQRSVRDFRSDFEELLNETELKTLVVTIDDLDRCNPDTIIETLEAIKLFLFVPRTAFIIGADERLVKYAVRRRFPELPGERVEVGRDYLEKLVQFPVRVPPLSRCELETYMNLLFSSLAITDREHFDKARTAAVGCDDLAYLKVTFNYGIAKELFGEVPDDLGERLALSQRLAPVLAVGLSGNPRQCKRFLNTLLMRSGMAAARKIGLKDRVLAKLMLLEYFRPQSFKRLAELQAEQGGKPGELALLERTVRPQAVHQEPEADPVGVPGDDRGGGDGPRKAKAEVPAKRAAKPEKAPTAVEKPSQPDLGAEFQVWLSDPWLREWVESEPLLADENLGPYFFFSRDSLGPIGGAVQRMSPAAQELLNHLLGESEGVRMAALRRAGELNQAEAAAIFEALGAKVERDERDGASEALGVLMEWAGVRRELMGELLTLLGRMPEAALPLAIPPRVFGLTQGTDSEAAGNELLERWKANTSNPRLAKAAELQLGRK</sequence>
<dbReference type="InterPro" id="IPR052754">
    <property type="entry name" value="NTPase_KAP_P-loop"/>
</dbReference>
<gene>
    <name evidence="3" type="ORF">TsocGM_09710</name>
</gene>
<dbReference type="Proteomes" id="UP000280296">
    <property type="component" value="Unassembled WGS sequence"/>
</dbReference>
<reference evidence="3 4" key="2">
    <citation type="submission" date="2019-01" db="EMBL/GenBank/DDBJ databases">
        <title>Tautonia sociabilis, a novel thermotolerant planctomycete of Isosphaeraceae family, isolated from a 4000 m deep subterranean habitat.</title>
        <authorList>
            <person name="Kovaleva O.L."/>
            <person name="Elcheninov A.G."/>
            <person name="Van Heerden E."/>
            <person name="Toshchakov S.V."/>
            <person name="Novikov A."/>
            <person name="Bonch-Osmolovskaya E.A."/>
            <person name="Kublanov I.V."/>
        </authorList>
    </citation>
    <scope>NUCLEOTIDE SEQUENCE [LARGE SCALE GENOMIC DNA]</scope>
    <source>
        <strain evidence="3 4">GM2012</strain>
    </source>
</reference>